<evidence type="ECO:0000313" key="3">
    <source>
        <dbReference type="Proteomes" id="UP000326903"/>
    </source>
</evidence>
<dbReference type="Pfam" id="PF03473">
    <property type="entry name" value="MOSC"/>
    <property type="match status" value="1"/>
</dbReference>
<evidence type="ECO:0000313" key="2">
    <source>
        <dbReference type="EMBL" id="KAA9034516.1"/>
    </source>
</evidence>
<keyword evidence="3" id="KW-1185">Reference proteome</keyword>
<comment type="caution">
    <text evidence="2">The sequence shown here is derived from an EMBL/GenBank/DDBJ whole genome shotgun (WGS) entry which is preliminary data.</text>
</comment>
<dbReference type="Pfam" id="PF03476">
    <property type="entry name" value="MOSC_N"/>
    <property type="match status" value="1"/>
</dbReference>
<feature type="domain" description="MOSC" evidence="1">
    <location>
        <begin position="120"/>
        <end position="265"/>
    </location>
</feature>
<dbReference type="PANTHER" id="PTHR14237:SF19">
    <property type="entry name" value="MITOCHONDRIAL AMIDOXIME REDUCING COMPONENT 1"/>
    <property type="match status" value="1"/>
</dbReference>
<gene>
    <name evidence="2" type="ORF">FW778_22025</name>
</gene>
<dbReference type="PANTHER" id="PTHR14237">
    <property type="entry name" value="MOLYBDOPTERIN COFACTOR SULFURASE MOSC"/>
    <property type="match status" value="1"/>
</dbReference>
<dbReference type="PROSITE" id="PS51340">
    <property type="entry name" value="MOSC"/>
    <property type="match status" value="1"/>
</dbReference>
<dbReference type="Proteomes" id="UP000326903">
    <property type="component" value="Unassembled WGS sequence"/>
</dbReference>
<dbReference type="InterPro" id="IPR005302">
    <property type="entry name" value="MoCF_Sase_C"/>
</dbReference>
<dbReference type="AlphaFoldDB" id="A0A5J5IEV7"/>
<dbReference type="RefSeq" id="WP_150417063.1">
    <property type="nucleotide sequence ID" value="NZ_VYQF01000014.1"/>
</dbReference>
<proteinExistence type="predicted"/>
<accession>A0A5J5IEV7</accession>
<organism evidence="2 3">
    <name type="scientific">Ginsengibacter hankyongi</name>
    <dbReference type="NCBI Taxonomy" id="2607284"/>
    <lineage>
        <taxon>Bacteria</taxon>
        <taxon>Pseudomonadati</taxon>
        <taxon>Bacteroidota</taxon>
        <taxon>Chitinophagia</taxon>
        <taxon>Chitinophagales</taxon>
        <taxon>Chitinophagaceae</taxon>
        <taxon>Ginsengibacter</taxon>
    </lineage>
</organism>
<dbReference type="EMBL" id="VYQF01000014">
    <property type="protein sequence ID" value="KAA9034516.1"/>
    <property type="molecule type" value="Genomic_DNA"/>
</dbReference>
<dbReference type="GO" id="GO:0003824">
    <property type="term" value="F:catalytic activity"/>
    <property type="evidence" value="ECO:0007669"/>
    <property type="project" value="InterPro"/>
</dbReference>
<reference evidence="2 3" key="1">
    <citation type="submission" date="2019-09" db="EMBL/GenBank/DDBJ databases">
        <title>Draft genome sequence of Ginsengibacter sp. BR5-29.</title>
        <authorList>
            <person name="Im W.-T."/>
        </authorList>
    </citation>
    <scope>NUCLEOTIDE SEQUENCE [LARGE SCALE GENOMIC DNA]</scope>
    <source>
        <strain evidence="2 3">BR5-29</strain>
    </source>
</reference>
<dbReference type="GO" id="GO:0030170">
    <property type="term" value="F:pyridoxal phosphate binding"/>
    <property type="evidence" value="ECO:0007669"/>
    <property type="project" value="InterPro"/>
</dbReference>
<dbReference type="InterPro" id="IPR005303">
    <property type="entry name" value="MOCOS_middle"/>
</dbReference>
<sequence>MLTVSDLFIYPIKSLGGISVSSAKVTSRGFEYDRRWMLVDSANRFITQRELPSMALLQVALSTGGLKVYHKKNKESQIIIPFIPESEQHVTVQIFDDACEAVFVSDVVDEWFTEMLSIRCRLVYMPESSLRMVDTEYGRNNEITGFADAFPFLMIGQSSLDDLNAKLIDPLPINRFRPNIVFTGGTPYIEDVMEEFIINNVIFFGVKLCARCNIPTINQDNASKSNEPSKTFASYRQRNNKVYFGQNLLANGVGAVNVGDKIENIKMHTTDSFRYFQND</sequence>
<dbReference type="GO" id="GO:0030151">
    <property type="term" value="F:molybdenum ion binding"/>
    <property type="evidence" value="ECO:0007669"/>
    <property type="project" value="InterPro"/>
</dbReference>
<dbReference type="SUPFAM" id="SSF141673">
    <property type="entry name" value="MOSC N-terminal domain-like"/>
    <property type="match status" value="1"/>
</dbReference>
<evidence type="ECO:0000259" key="1">
    <source>
        <dbReference type="PROSITE" id="PS51340"/>
    </source>
</evidence>
<protein>
    <submittedName>
        <fullName evidence="2">MOSC domain-containing protein</fullName>
    </submittedName>
</protein>
<name>A0A5J5IEV7_9BACT</name>
<dbReference type="InterPro" id="IPR011037">
    <property type="entry name" value="Pyrv_Knase-like_insert_dom_sf"/>
</dbReference>
<dbReference type="SUPFAM" id="SSF50800">
    <property type="entry name" value="PK beta-barrel domain-like"/>
    <property type="match status" value="1"/>
</dbReference>